<evidence type="ECO:0000256" key="1">
    <source>
        <dbReference type="ARBA" id="ARBA00022679"/>
    </source>
</evidence>
<keyword evidence="2" id="KW-0012">Acyltransferase</keyword>
<dbReference type="InterPro" id="IPR000182">
    <property type="entry name" value="GNAT_dom"/>
</dbReference>
<dbReference type="InterPro" id="IPR023292">
    <property type="entry name" value="NTP_PyroPHydrolase-like_dom_sf"/>
</dbReference>
<protein>
    <submittedName>
        <fullName evidence="5">Phosphoribosyl-ATP pyrophosphohydrolase</fullName>
    </submittedName>
</protein>
<reference evidence="5" key="1">
    <citation type="submission" date="2019-11" db="EMBL/GenBank/DDBJ databases">
        <authorList>
            <person name="Feng L."/>
        </authorList>
    </citation>
    <scope>NUCLEOTIDE SEQUENCE</scope>
    <source>
        <strain evidence="5">AodontolyticusLFYP35</strain>
    </source>
</reference>
<name>A0A6N2THQ4_9ACTO</name>
<dbReference type="InterPro" id="IPR033653">
    <property type="entry name" value="NTP-PPase_DR2231-like"/>
</dbReference>
<dbReference type="InterPro" id="IPR021130">
    <property type="entry name" value="PRib-ATP_PPHydrolase-like"/>
</dbReference>
<dbReference type="Pfam" id="PF13302">
    <property type="entry name" value="Acetyltransf_3"/>
    <property type="match status" value="1"/>
</dbReference>
<dbReference type="SUPFAM" id="SSF55729">
    <property type="entry name" value="Acyl-CoA N-acyltransferases (Nat)"/>
    <property type="match status" value="1"/>
</dbReference>
<dbReference type="GO" id="GO:0016787">
    <property type="term" value="F:hydrolase activity"/>
    <property type="evidence" value="ECO:0007669"/>
    <property type="project" value="UniProtKB-KW"/>
</dbReference>
<dbReference type="InterPro" id="IPR051531">
    <property type="entry name" value="N-acetyltransferase"/>
</dbReference>
<dbReference type="EMBL" id="CACRSM010000002">
    <property type="protein sequence ID" value="VYT04399.1"/>
    <property type="molecule type" value="Genomic_DNA"/>
</dbReference>
<evidence type="ECO:0000256" key="3">
    <source>
        <dbReference type="ARBA" id="ARBA00038502"/>
    </source>
</evidence>
<dbReference type="CDD" id="cd11530">
    <property type="entry name" value="NTP-PPase_DR2231_like"/>
    <property type="match status" value="1"/>
</dbReference>
<dbReference type="Gene3D" id="3.40.630.30">
    <property type="match status" value="1"/>
</dbReference>
<keyword evidence="5" id="KW-0378">Hydrolase</keyword>
<dbReference type="InterPro" id="IPR016181">
    <property type="entry name" value="Acyl_CoA_acyltransferase"/>
</dbReference>
<dbReference type="PANTHER" id="PTHR43792">
    <property type="entry name" value="GNAT FAMILY, PUTATIVE (AFU_ORTHOLOGUE AFUA_3G00765)-RELATED-RELATED"/>
    <property type="match status" value="1"/>
</dbReference>
<evidence type="ECO:0000256" key="2">
    <source>
        <dbReference type="ARBA" id="ARBA00023315"/>
    </source>
</evidence>
<dbReference type="Gene3D" id="1.10.3420.10">
    <property type="entry name" value="putative ntp pyrophosphohydrolase like domain"/>
    <property type="match status" value="1"/>
</dbReference>
<evidence type="ECO:0000259" key="4">
    <source>
        <dbReference type="PROSITE" id="PS51186"/>
    </source>
</evidence>
<dbReference type="AlphaFoldDB" id="A0A6N2THQ4"/>
<gene>
    <name evidence="5" type="ORF">AOLFYP35_01340</name>
</gene>
<comment type="similarity">
    <text evidence="3">Belongs to the acetyltransferase family. RimJ subfamily.</text>
</comment>
<evidence type="ECO:0000313" key="5">
    <source>
        <dbReference type="EMBL" id="VYT04399.1"/>
    </source>
</evidence>
<keyword evidence="1" id="KW-0808">Transferase</keyword>
<dbReference type="Pfam" id="PF01503">
    <property type="entry name" value="PRA-PH"/>
    <property type="match status" value="1"/>
</dbReference>
<sequence length="340" mass="37810">MEPFDVHGQNIVLVPLSANDAADLTDALQDPIFHETTSIPYPYTLSMAEENLAKVPSKWEQGSADWAIRSAHDGRFLGRIELIRNTHFSDRYEVSYFVRHDEWGEGIATEAVSLALDTAFEKFGASRVEWAAYVGNWGSWKAAWKNGFRKEGIARLPGYEAWVGGILATDPRTPAGPWDGPSAGAPEVLDSSRPQALVQQFHTTYFMPDRIRDHQEPTLDYERLHMRVSLIREEFAELLGALYGKEARAIVEEATQRATEADDGTRDIIETADALGDLVYVIYGMALESGIDLNRVLAEIQASNLSKLMPDGSVKLREDGKVLKGPNFFTPNIARALGQE</sequence>
<proteinExistence type="inferred from homology"/>
<dbReference type="PANTHER" id="PTHR43792:SF8">
    <property type="entry name" value="[RIBOSOMAL PROTEIN US5]-ALANINE N-ACETYLTRANSFERASE"/>
    <property type="match status" value="1"/>
</dbReference>
<dbReference type="PROSITE" id="PS51186">
    <property type="entry name" value="GNAT"/>
    <property type="match status" value="1"/>
</dbReference>
<feature type="domain" description="N-acetyltransferase" evidence="4">
    <location>
        <begin position="11"/>
        <end position="173"/>
    </location>
</feature>
<organism evidence="5">
    <name type="scientific">Schaalia odontolytica</name>
    <dbReference type="NCBI Taxonomy" id="1660"/>
    <lineage>
        <taxon>Bacteria</taxon>
        <taxon>Bacillati</taxon>
        <taxon>Actinomycetota</taxon>
        <taxon>Actinomycetes</taxon>
        <taxon>Actinomycetales</taxon>
        <taxon>Actinomycetaceae</taxon>
        <taxon>Schaalia</taxon>
    </lineage>
</organism>
<accession>A0A6N2THQ4</accession>
<dbReference type="GO" id="GO:0016747">
    <property type="term" value="F:acyltransferase activity, transferring groups other than amino-acyl groups"/>
    <property type="evidence" value="ECO:0007669"/>
    <property type="project" value="InterPro"/>
</dbReference>